<evidence type="ECO:0000313" key="10">
    <source>
        <dbReference type="Proteomes" id="UP000075374"/>
    </source>
</evidence>
<feature type="transmembrane region" description="Helical" evidence="8">
    <location>
        <begin position="126"/>
        <end position="147"/>
    </location>
</feature>
<name>A0A151AKL0_9CLOT</name>
<comment type="caution">
    <text evidence="9">The sequence shown here is derived from an EMBL/GenBank/DDBJ whole genome shotgun (WGS) entry which is preliminary data.</text>
</comment>
<dbReference type="AlphaFoldDB" id="A0A151AKL0"/>
<dbReference type="GO" id="GO:0033214">
    <property type="term" value="P:siderophore-iron import into cell"/>
    <property type="evidence" value="ECO:0007669"/>
    <property type="project" value="TreeGrafter"/>
</dbReference>
<keyword evidence="10" id="KW-1185">Reference proteome</keyword>
<dbReference type="STRING" id="1121305.CLCOL_22920"/>
<dbReference type="PATRIC" id="fig|1121305.3.peg.2296"/>
<feature type="transmembrane region" description="Helical" evidence="8">
    <location>
        <begin position="9"/>
        <end position="31"/>
    </location>
</feature>
<dbReference type="EMBL" id="LTBB01000013">
    <property type="protein sequence ID" value="KYH28158.1"/>
    <property type="molecule type" value="Genomic_DNA"/>
</dbReference>
<keyword evidence="6 8" id="KW-1133">Transmembrane helix</keyword>
<keyword evidence="5 8" id="KW-0812">Transmembrane</keyword>
<dbReference type="PANTHER" id="PTHR30472">
    <property type="entry name" value="FERRIC ENTEROBACTIN TRANSPORT SYSTEM PERMEASE PROTEIN"/>
    <property type="match status" value="1"/>
</dbReference>
<protein>
    <submittedName>
        <fullName evidence="9">Hemin transport system permease protein HmuU</fullName>
    </submittedName>
</protein>
<dbReference type="GO" id="GO:0022857">
    <property type="term" value="F:transmembrane transporter activity"/>
    <property type="evidence" value="ECO:0007669"/>
    <property type="project" value="InterPro"/>
</dbReference>
<dbReference type="InterPro" id="IPR000522">
    <property type="entry name" value="ABC_transptr_permease_BtuC"/>
</dbReference>
<comment type="subcellular location">
    <subcellularLocation>
        <location evidence="1">Cell membrane</location>
        <topology evidence="1">Multi-pass membrane protein</topology>
    </subcellularLocation>
</comment>
<keyword evidence="7 8" id="KW-0472">Membrane</keyword>
<evidence type="ECO:0000256" key="5">
    <source>
        <dbReference type="ARBA" id="ARBA00022692"/>
    </source>
</evidence>
<dbReference type="PANTHER" id="PTHR30472:SF25">
    <property type="entry name" value="ABC TRANSPORTER PERMEASE PROTEIN MJ0876-RELATED"/>
    <property type="match status" value="1"/>
</dbReference>
<feature type="transmembrane region" description="Helical" evidence="8">
    <location>
        <begin position="319"/>
        <end position="337"/>
    </location>
</feature>
<evidence type="ECO:0000256" key="3">
    <source>
        <dbReference type="ARBA" id="ARBA00022448"/>
    </source>
</evidence>
<dbReference type="GO" id="GO:0005886">
    <property type="term" value="C:plasma membrane"/>
    <property type="evidence" value="ECO:0007669"/>
    <property type="project" value="UniProtKB-SubCell"/>
</dbReference>
<dbReference type="FunFam" id="1.10.3470.10:FF:000001">
    <property type="entry name" value="Vitamin B12 ABC transporter permease BtuC"/>
    <property type="match status" value="1"/>
</dbReference>
<accession>A0A151AKL0</accession>
<dbReference type="CDD" id="cd06550">
    <property type="entry name" value="TM_ABC_iron-siderophores_like"/>
    <property type="match status" value="1"/>
</dbReference>
<dbReference type="InterPro" id="IPR037294">
    <property type="entry name" value="ABC_BtuC-like"/>
</dbReference>
<proteinExistence type="inferred from homology"/>
<feature type="transmembrane region" description="Helical" evidence="8">
    <location>
        <begin position="247"/>
        <end position="270"/>
    </location>
</feature>
<dbReference type="Proteomes" id="UP000075374">
    <property type="component" value="Unassembled WGS sequence"/>
</dbReference>
<feature type="transmembrane region" description="Helical" evidence="8">
    <location>
        <begin position="200"/>
        <end position="218"/>
    </location>
</feature>
<feature type="transmembrane region" description="Helical" evidence="8">
    <location>
        <begin position="159"/>
        <end position="180"/>
    </location>
</feature>
<dbReference type="SUPFAM" id="SSF81345">
    <property type="entry name" value="ABC transporter involved in vitamin B12 uptake, BtuC"/>
    <property type="match status" value="1"/>
</dbReference>
<feature type="transmembrane region" description="Helical" evidence="8">
    <location>
        <begin position="290"/>
        <end position="312"/>
    </location>
</feature>
<sequence length="342" mass="37149">MPMKNSIKIMFSIIICIFILVIAVGIGSVYIEPLNILSIIYSKIFHQPIINDIKDSLISVVWDIRLPRVLVAFLVGGALAVSGSVMQSILKNPLASSYTLGVSSGASVGAGLVIITGFTISILGRFTLPFIGLLSGLLTVYLVICFTAKIDRNMENATIILVGMVFSLFINAITTLITALSGENLQRLIAWQMGSFSLKSWADLRILVMIFPICYLILIKYTKELDIMTFGEEQALAVGVEVKKVKWILLILSAALTGSSVAFTGVIGFIDLIASHVVRKIFGSTHKLVVPMSMIFGGTFMVVCDLVARIVISNSELPVGAVTALIGAPFFAYVYFIKRKVR</sequence>
<evidence type="ECO:0000256" key="2">
    <source>
        <dbReference type="ARBA" id="ARBA00007935"/>
    </source>
</evidence>
<evidence type="ECO:0000256" key="1">
    <source>
        <dbReference type="ARBA" id="ARBA00004651"/>
    </source>
</evidence>
<comment type="similarity">
    <text evidence="2">Belongs to the binding-protein-dependent transport system permease family. FecCD subfamily.</text>
</comment>
<gene>
    <name evidence="9" type="primary">hmuU</name>
    <name evidence="9" type="ORF">CLCOL_22920</name>
</gene>
<evidence type="ECO:0000256" key="6">
    <source>
        <dbReference type="ARBA" id="ARBA00022989"/>
    </source>
</evidence>
<dbReference type="Gene3D" id="1.10.3470.10">
    <property type="entry name" value="ABC transporter involved in vitamin B12 uptake, BtuC"/>
    <property type="match status" value="1"/>
</dbReference>
<keyword evidence="4" id="KW-1003">Cell membrane</keyword>
<feature type="transmembrane region" description="Helical" evidence="8">
    <location>
        <begin position="66"/>
        <end position="86"/>
    </location>
</feature>
<feature type="transmembrane region" description="Helical" evidence="8">
    <location>
        <begin position="98"/>
        <end position="120"/>
    </location>
</feature>
<evidence type="ECO:0000313" key="9">
    <source>
        <dbReference type="EMBL" id="KYH28158.1"/>
    </source>
</evidence>
<evidence type="ECO:0000256" key="8">
    <source>
        <dbReference type="SAM" id="Phobius"/>
    </source>
</evidence>
<evidence type="ECO:0000256" key="4">
    <source>
        <dbReference type="ARBA" id="ARBA00022475"/>
    </source>
</evidence>
<keyword evidence="3" id="KW-0813">Transport</keyword>
<dbReference type="Pfam" id="PF01032">
    <property type="entry name" value="FecCD"/>
    <property type="match status" value="1"/>
</dbReference>
<reference evidence="9 10" key="1">
    <citation type="submission" date="2016-02" db="EMBL/GenBank/DDBJ databases">
        <title>Genome sequence of Clostridium colicanis DSM 13634.</title>
        <authorList>
            <person name="Poehlein A."/>
            <person name="Daniel R."/>
        </authorList>
    </citation>
    <scope>NUCLEOTIDE SEQUENCE [LARGE SCALE GENOMIC DNA]</scope>
    <source>
        <strain evidence="9 10">DSM 13634</strain>
    </source>
</reference>
<evidence type="ECO:0000256" key="7">
    <source>
        <dbReference type="ARBA" id="ARBA00023136"/>
    </source>
</evidence>
<organism evidence="9 10">
    <name type="scientific">Clostridium colicanis DSM 13634</name>
    <dbReference type="NCBI Taxonomy" id="1121305"/>
    <lineage>
        <taxon>Bacteria</taxon>
        <taxon>Bacillati</taxon>
        <taxon>Bacillota</taxon>
        <taxon>Clostridia</taxon>
        <taxon>Eubacteriales</taxon>
        <taxon>Clostridiaceae</taxon>
        <taxon>Clostridium</taxon>
    </lineage>
</organism>